<evidence type="ECO:0000313" key="4">
    <source>
        <dbReference type="EMBL" id="KAJ3205895.1"/>
    </source>
</evidence>
<organism evidence="4 5">
    <name type="scientific">Clydaea vesicula</name>
    <dbReference type="NCBI Taxonomy" id="447962"/>
    <lineage>
        <taxon>Eukaryota</taxon>
        <taxon>Fungi</taxon>
        <taxon>Fungi incertae sedis</taxon>
        <taxon>Chytridiomycota</taxon>
        <taxon>Chytridiomycota incertae sedis</taxon>
        <taxon>Chytridiomycetes</taxon>
        <taxon>Lobulomycetales</taxon>
        <taxon>Lobulomycetaceae</taxon>
        <taxon>Clydaea</taxon>
    </lineage>
</organism>
<dbReference type="InterPro" id="IPR046357">
    <property type="entry name" value="PPIase_dom_sf"/>
</dbReference>
<dbReference type="SUPFAM" id="SSF48452">
    <property type="entry name" value="TPR-like"/>
    <property type="match status" value="1"/>
</dbReference>
<protein>
    <submittedName>
        <fullName evidence="4">Uncharacterized protein</fullName>
    </submittedName>
</protein>
<name>A0AAD5XVE0_9FUNG</name>
<dbReference type="AlphaFoldDB" id="A0AAD5XVE0"/>
<proteinExistence type="predicted"/>
<reference evidence="4" key="1">
    <citation type="submission" date="2020-05" db="EMBL/GenBank/DDBJ databases">
        <title>Phylogenomic resolution of chytrid fungi.</title>
        <authorList>
            <person name="Stajich J.E."/>
            <person name="Amses K."/>
            <person name="Simmons R."/>
            <person name="Seto K."/>
            <person name="Myers J."/>
            <person name="Bonds A."/>
            <person name="Quandt C.A."/>
            <person name="Barry K."/>
            <person name="Liu P."/>
            <person name="Grigoriev I."/>
            <person name="Longcore J.E."/>
            <person name="James T.Y."/>
        </authorList>
    </citation>
    <scope>NUCLEOTIDE SEQUENCE</scope>
    <source>
        <strain evidence="4">JEL0476</strain>
    </source>
</reference>
<dbReference type="Proteomes" id="UP001211065">
    <property type="component" value="Unassembled WGS sequence"/>
</dbReference>
<keyword evidence="1" id="KW-0677">Repeat</keyword>
<comment type="caution">
    <text evidence="4">The sequence shown here is derived from an EMBL/GenBank/DDBJ whole genome shotgun (WGS) entry which is preliminary data.</text>
</comment>
<keyword evidence="2" id="KW-0802">TPR repeat</keyword>
<dbReference type="PANTHER" id="PTHR11242:SF0">
    <property type="entry name" value="TPR_REGION DOMAIN-CONTAINING PROTEIN"/>
    <property type="match status" value="1"/>
</dbReference>
<feature type="region of interest" description="Disordered" evidence="3">
    <location>
        <begin position="40"/>
        <end position="84"/>
    </location>
</feature>
<evidence type="ECO:0000313" key="5">
    <source>
        <dbReference type="Proteomes" id="UP001211065"/>
    </source>
</evidence>
<feature type="compositionally biased region" description="Basic and acidic residues" evidence="3">
    <location>
        <begin position="1"/>
        <end position="13"/>
    </location>
</feature>
<accession>A0AAD5XVE0</accession>
<sequence length="443" mass="51468">MLEELNSDREDYVSTKIKQTKVTEGSKALLNYKAYTFVNQQQKKKNSDSIHKHTKSCNHSTDPTHNHHNHSHEKEKSNNDNQKPLKVIVGDSVDKDPTKPFELRIGLKFSVPSFETCVKTMNVGEKSRFLIMPEKLDGYIGLETALRKEKQNKILAEKGLPIKRQMQSNCCANQFNDVENKDLLDILSSPLELEIHLLDVLEYGTFEKEVWEMKNEERLTEAPKLKEEGNELYNKGNYVEACTKFSRALMLLESITISTEVLDSERERIEELKIAERDKFKPAEEKKIETVPAKSAGFTFDPDFLHFTMQSIRLNYSACKLKLQDYSTVIQQCTEIINKLENFRSSNEFNYFKNKNLYFNYLVKALFRRAKAFSLLGRDLELSKNDLMACKKVLEAKNEFNGSNSSKDFDALVHEIKQEELILEKKFKDYLVKEKKIYSNIFS</sequence>
<dbReference type="InterPro" id="IPR011990">
    <property type="entry name" value="TPR-like_helical_dom_sf"/>
</dbReference>
<dbReference type="SUPFAM" id="SSF54534">
    <property type="entry name" value="FKBP-like"/>
    <property type="match status" value="1"/>
</dbReference>
<evidence type="ECO:0000256" key="1">
    <source>
        <dbReference type="ARBA" id="ARBA00022737"/>
    </source>
</evidence>
<dbReference type="InterPro" id="IPR039663">
    <property type="entry name" value="AIP/AIPL1/TTC9"/>
</dbReference>
<dbReference type="PANTHER" id="PTHR11242">
    <property type="entry name" value="ARYL HYDROCARBON RECEPTOR INTERACTING PROTEIN RELATED"/>
    <property type="match status" value="1"/>
</dbReference>
<keyword evidence="5" id="KW-1185">Reference proteome</keyword>
<gene>
    <name evidence="4" type="ORF">HK099_000671</name>
</gene>
<evidence type="ECO:0000256" key="2">
    <source>
        <dbReference type="ARBA" id="ARBA00022803"/>
    </source>
</evidence>
<dbReference type="Gene3D" id="1.25.40.10">
    <property type="entry name" value="Tetratricopeptide repeat domain"/>
    <property type="match status" value="2"/>
</dbReference>
<feature type="region of interest" description="Disordered" evidence="3">
    <location>
        <begin position="1"/>
        <end position="20"/>
    </location>
</feature>
<evidence type="ECO:0000256" key="3">
    <source>
        <dbReference type="SAM" id="MobiDB-lite"/>
    </source>
</evidence>
<dbReference type="Gene3D" id="3.10.50.40">
    <property type="match status" value="1"/>
</dbReference>
<dbReference type="GO" id="GO:0003755">
    <property type="term" value="F:peptidyl-prolyl cis-trans isomerase activity"/>
    <property type="evidence" value="ECO:0007669"/>
    <property type="project" value="InterPro"/>
</dbReference>
<dbReference type="EMBL" id="JADGJW010001168">
    <property type="protein sequence ID" value="KAJ3205895.1"/>
    <property type="molecule type" value="Genomic_DNA"/>
</dbReference>